<comment type="caution">
    <text evidence="1">The sequence shown here is derived from an EMBL/GenBank/DDBJ whole genome shotgun (WGS) entry which is preliminary data.</text>
</comment>
<accession>A0A401SZ02</accession>
<name>A0A401SZ02_CHIPU</name>
<protein>
    <submittedName>
        <fullName evidence="1">Uncharacterized protein</fullName>
    </submittedName>
</protein>
<sequence length="75" mass="8736">MTVYSDFERINCLWYLVHQGSERNLYVNSVPTTAPFEMGIYNMQQKSTEYNSASKNFILEIAREILPSVNLPKML</sequence>
<dbReference type="AlphaFoldDB" id="A0A401SZ02"/>
<dbReference type="EMBL" id="BEZZ01000726">
    <property type="protein sequence ID" value="GCC35634.1"/>
    <property type="molecule type" value="Genomic_DNA"/>
</dbReference>
<evidence type="ECO:0000313" key="1">
    <source>
        <dbReference type="EMBL" id="GCC35634.1"/>
    </source>
</evidence>
<keyword evidence="2" id="KW-1185">Reference proteome</keyword>
<organism evidence="1 2">
    <name type="scientific">Chiloscyllium punctatum</name>
    <name type="common">Brownbanded bambooshark</name>
    <name type="synonym">Hemiscyllium punctatum</name>
    <dbReference type="NCBI Taxonomy" id="137246"/>
    <lineage>
        <taxon>Eukaryota</taxon>
        <taxon>Metazoa</taxon>
        <taxon>Chordata</taxon>
        <taxon>Craniata</taxon>
        <taxon>Vertebrata</taxon>
        <taxon>Chondrichthyes</taxon>
        <taxon>Elasmobranchii</taxon>
        <taxon>Galeomorphii</taxon>
        <taxon>Galeoidea</taxon>
        <taxon>Orectolobiformes</taxon>
        <taxon>Hemiscylliidae</taxon>
        <taxon>Chiloscyllium</taxon>
    </lineage>
</organism>
<dbReference type="Proteomes" id="UP000287033">
    <property type="component" value="Unassembled WGS sequence"/>
</dbReference>
<proteinExistence type="predicted"/>
<reference evidence="1 2" key="1">
    <citation type="journal article" date="2018" name="Nat. Ecol. Evol.">
        <title>Shark genomes provide insights into elasmobranch evolution and the origin of vertebrates.</title>
        <authorList>
            <person name="Hara Y"/>
            <person name="Yamaguchi K"/>
            <person name="Onimaru K"/>
            <person name="Kadota M"/>
            <person name="Koyanagi M"/>
            <person name="Keeley SD"/>
            <person name="Tatsumi K"/>
            <person name="Tanaka K"/>
            <person name="Motone F"/>
            <person name="Kageyama Y"/>
            <person name="Nozu R"/>
            <person name="Adachi N"/>
            <person name="Nishimura O"/>
            <person name="Nakagawa R"/>
            <person name="Tanegashima C"/>
            <person name="Kiyatake I"/>
            <person name="Matsumoto R"/>
            <person name="Murakumo K"/>
            <person name="Nishida K"/>
            <person name="Terakita A"/>
            <person name="Kuratani S"/>
            <person name="Sato K"/>
            <person name="Hyodo S Kuraku.S."/>
        </authorList>
    </citation>
    <scope>NUCLEOTIDE SEQUENCE [LARGE SCALE GENOMIC DNA]</scope>
</reference>
<gene>
    <name evidence="1" type="ORF">chiPu_0014121</name>
</gene>
<evidence type="ECO:0000313" key="2">
    <source>
        <dbReference type="Proteomes" id="UP000287033"/>
    </source>
</evidence>